<feature type="signal peptide" evidence="1">
    <location>
        <begin position="1"/>
        <end position="20"/>
    </location>
</feature>
<feature type="chain" id="PRO_5002717591" evidence="1">
    <location>
        <begin position="21"/>
        <end position="93"/>
    </location>
</feature>
<dbReference type="AlphaFoldDB" id="A7X4B5"/>
<name>A7X4B5_PSAMO</name>
<reference evidence="2" key="1">
    <citation type="journal article" date="2007" name="Mol. Cell. Proteomics">
        <title>Evolution of an arsenal: structural and functional diversification of the venom system in the advanced snakes (Caenophidia).</title>
        <authorList>
            <person name="Fry B.G."/>
            <person name="Scheib H."/>
            <person name="van der Weerd L."/>
            <person name="Young B."/>
            <person name="McNaughtan J."/>
            <person name="Ramjan S.F.R."/>
            <person name="Vidal N."/>
            <person name="Poelmann R.E."/>
            <person name="Norman J.A."/>
        </authorList>
    </citation>
    <scope>NUCLEOTIDE SEQUENCE</scope>
    <source>
        <tissue evidence="2">Venom gland</tissue>
    </source>
</reference>
<accession>A7X4B5</accession>
<proteinExistence type="evidence at transcript level"/>
<sequence>MIQALLVAVCLAVFPYQASSIILESRNENDYEVVYPQEVGELFKGGVPDAQPETKYEDTVPYEFQLNREPGDLHLKRKFCLKNFCLTFSKKKP</sequence>
<evidence type="ECO:0000313" key="2">
    <source>
        <dbReference type="EMBL" id="ABU68526.1"/>
    </source>
</evidence>
<organism evidence="2">
    <name type="scientific">Psammophis mossambicus</name>
    <name type="common">Olive grass snake</name>
    <name type="synonym">Psammophis sibilans mossambica</name>
    <dbReference type="NCBI Taxonomy" id="234064"/>
    <lineage>
        <taxon>Eukaryota</taxon>
        <taxon>Metazoa</taxon>
        <taxon>Chordata</taxon>
        <taxon>Craniata</taxon>
        <taxon>Vertebrata</taxon>
        <taxon>Euteleostomi</taxon>
        <taxon>Lepidosauria</taxon>
        <taxon>Squamata</taxon>
        <taxon>Bifurcata</taxon>
        <taxon>Unidentata</taxon>
        <taxon>Episquamata</taxon>
        <taxon>Toxicofera</taxon>
        <taxon>Serpentes</taxon>
        <taxon>Colubroidea</taxon>
        <taxon>Lamprophiidae</taxon>
        <taxon>Psammophiinae</taxon>
        <taxon>Psammophis</taxon>
    </lineage>
</organism>
<evidence type="ECO:0000256" key="1">
    <source>
        <dbReference type="SAM" id="SignalP"/>
    </source>
</evidence>
<dbReference type="EMBL" id="EU029726">
    <property type="protein sequence ID" value="ABU68526.1"/>
    <property type="molecule type" value="mRNA"/>
</dbReference>
<keyword evidence="1" id="KW-0732">Signal</keyword>
<protein>
    <submittedName>
        <fullName evidence="2">SVMP-PP-Psa19</fullName>
    </submittedName>
</protein>